<keyword evidence="5 6" id="KW-0687">Ribonucleoprotein</keyword>
<dbReference type="Gene3D" id="2.40.50.1000">
    <property type="match status" value="1"/>
</dbReference>
<dbReference type="Pfam" id="PF00366">
    <property type="entry name" value="Ribosomal_S17"/>
    <property type="match status" value="1"/>
</dbReference>
<dbReference type="InterPro" id="IPR028333">
    <property type="entry name" value="Ribosomal_uS17_arc/euk"/>
</dbReference>
<comment type="caution">
    <text evidence="7">The sequence shown here is derived from an EMBL/GenBank/DDBJ whole genome shotgun (WGS) entry which is preliminary data.</text>
</comment>
<dbReference type="HAMAP" id="MF_01345_A">
    <property type="entry name" value="Ribosomal_uS17_A"/>
    <property type="match status" value="1"/>
</dbReference>
<dbReference type="InterPro" id="IPR012340">
    <property type="entry name" value="NA-bd_OB-fold"/>
</dbReference>
<accession>A0A497EQS2</accession>
<dbReference type="GO" id="GO:0022627">
    <property type="term" value="C:cytosolic small ribosomal subunit"/>
    <property type="evidence" value="ECO:0007669"/>
    <property type="project" value="UniProtKB-UniRule"/>
</dbReference>
<evidence type="ECO:0000256" key="5">
    <source>
        <dbReference type="ARBA" id="ARBA00023274"/>
    </source>
</evidence>
<organism evidence="7 10">
    <name type="scientific">Thermoproteota archaeon</name>
    <dbReference type="NCBI Taxonomy" id="2056631"/>
    <lineage>
        <taxon>Archaea</taxon>
        <taxon>Thermoproteota</taxon>
    </lineage>
</organism>
<dbReference type="NCBIfam" id="TIGR03630">
    <property type="entry name" value="uS17_arch"/>
    <property type="match status" value="1"/>
</dbReference>
<comment type="subunit">
    <text evidence="6">Part of the 30S ribosomal subunit.</text>
</comment>
<dbReference type="NCBIfam" id="NF006345">
    <property type="entry name" value="PRK08572.1"/>
    <property type="match status" value="1"/>
</dbReference>
<dbReference type="GO" id="GO:0003735">
    <property type="term" value="F:structural constituent of ribosome"/>
    <property type="evidence" value="ECO:0007669"/>
    <property type="project" value="UniProtKB-UniRule"/>
</dbReference>
<protein>
    <recommendedName>
        <fullName evidence="6">Small ribosomal subunit protein uS17</fullName>
    </recommendedName>
</protein>
<keyword evidence="3 6" id="KW-0694">RNA-binding</keyword>
<gene>
    <name evidence="6" type="primary">rps17</name>
    <name evidence="7" type="ORF">DRJ31_04515</name>
    <name evidence="8" type="ORF">DRJ33_03550</name>
</gene>
<dbReference type="PANTHER" id="PTHR10744">
    <property type="entry name" value="40S RIBOSOMAL PROTEIN S11 FAMILY MEMBER"/>
    <property type="match status" value="1"/>
</dbReference>
<dbReference type="GO" id="GO:0006412">
    <property type="term" value="P:translation"/>
    <property type="evidence" value="ECO:0007669"/>
    <property type="project" value="UniProtKB-UniRule"/>
</dbReference>
<evidence type="ECO:0000256" key="2">
    <source>
        <dbReference type="ARBA" id="ARBA00022730"/>
    </source>
</evidence>
<evidence type="ECO:0000313" key="10">
    <source>
        <dbReference type="Proteomes" id="UP000278475"/>
    </source>
</evidence>
<dbReference type="InterPro" id="IPR000266">
    <property type="entry name" value="Ribosomal_uS17"/>
</dbReference>
<name>A0A497EQS2_9CREN</name>
<dbReference type="SUPFAM" id="SSF50249">
    <property type="entry name" value="Nucleic acid-binding proteins"/>
    <property type="match status" value="1"/>
</dbReference>
<evidence type="ECO:0000256" key="6">
    <source>
        <dbReference type="HAMAP-Rule" id="MF_01345"/>
    </source>
</evidence>
<evidence type="ECO:0000256" key="3">
    <source>
        <dbReference type="ARBA" id="ARBA00022884"/>
    </source>
</evidence>
<keyword evidence="4 6" id="KW-0689">Ribosomal protein</keyword>
<dbReference type="Proteomes" id="UP000278475">
    <property type="component" value="Unassembled WGS sequence"/>
</dbReference>
<keyword evidence="2 6" id="KW-0699">rRNA-binding</keyword>
<dbReference type="EMBL" id="QMQX01000049">
    <property type="protein sequence ID" value="RLE52520.1"/>
    <property type="molecule type" value="Genomic_DNA"/>
</dbReference>
<comment type="similarity">
    <text evidence="1 6">Belongs to the universal ribosomal protein uS17 family.</text>
</comment>
<dbReference type="AlphaFoldDB" id="A0A497EQS2"/>
<dbReference type="Proteomes" id="UP000272051">
    <property type="component" value="Unassembled WGS sequence"/>
</dbReference>
<comment type="function">
    <text evidence="6">One of the primary rRNA binding proteins, it binds specifically to the 5'-end of 16S ribosomal RNA.</text>
</comment>
<dbReference type="InterPro" id="IPR019978">
    <property type="entry name" value="Ribosomal_uS17_archaeal"/>
</dbReference>
<dbReference type="PANTHER" id="PTHR10744:SF9">
    <property type="entry name" value="40S RIBOSOMAL PROTEIN S11-RELATED"/>
    <property type="match status" value="1"/>
</dbReference>
<dbReference type="GO" id="GO:0019843">
    <property type="term" value="F:rRNA binding"/>
    <property type="evidence" value="ECO:0007669"/>
    <property type="project" value="UniProtKB-UniRule"/>
</dbReference>
<evidence type="ECO:0000313" key="8">
    <source>
        <dbReference type="EMBL" id="RLE52520.1"/>
    </source>
</evidence>
<evidence type="ECO:0000313" key="7">
    <source>
        <dbReference type="EMBL" id="RLE49577.1"/>
    </source>
</evidence>
<evidence type="ECO:0000313" key="9">
    <source>
        <dbReference type="Proteomes" id="UP000272051"/>
    </source>
</evidence>
<dbReference type="CDD" id="cd00364">
    <property type="entry name" value="Ribosomal_uS17"/>
    <property type="match status" value="1"/>
</dbReference>
<reference evidence="9 10" key="1">
    <citation type="submission" date="2018-06" db="EMBL/GenBank/DDBJ databases">
        <title>Extensive metabolic versatility and redundancy in microbially diverse, dynamic hydrothermal sediments.</title>
        <authorList>
            <person name="Dombrowski N."/>
            <person name="Teske A."/>
            <person name="Baker B.J."/>
        </authorList>
    </citation>
    <scope>NUCLEOTIDE SEQUENCE [LARGE SCALE GENOMIC DNA]</scope>
    <source>
        <strain evidence="8">B34_G17</strain>
        <strain evidence="7">B66_G16</strain>
    </source>
</reference>
<dbReference type="PRINTS" id="PR00973">
    <property type="entry name" value="RIBOSOMALS17"/>
</dbReference>
<sequence length="107" mass="12061">MKEIVKGVKPPETVCNDKNCPYHGQLPVRGKILEGVVVNDKMQRVVSVQVNYLHYVPKYKRYERRRSKIHAYNPPCIKAVKGDIVKIAECRPINKTTAFVVIGKGGG</sequence>
<dbReference type="EMBL" id="QMQV01000030">
    <property type="protein sequence ID" value="RLE49577.1"/>
    <property type="molecule type" value="Genomic_DNA"/>
</dbReference>
<proteinExistence type="inferred from homology"/>
<evidence type="ECO:0000256" key="1">
    <source>
        <dbReference type="ARBA" id="ARBA00010254"/>
    </source>
</evidence>
<evidence type="ECO:0000256" key="4">
    <source>
        <dbReference type="ARBA" id="ARBA00022980"/>
    </source>
</evidence>